<protein>
    <submittedName>
        <fullName evidence="2">Uncharacterized protein</fullName>
    </submittedName>
</protein>
<keyword evidence="1" id="KW-0812">Transmembrane</keyword>
<accession>A0A834U1X9</accession>
<comment type="caution">
    <text evidence="2">The sequence shown here is derived from an EMBL/GenBank/DDBJ whole genome shotgun (WGS) entry which is preliminary data.</text>
</comment>
<evidence type="ECO:0000256" key="1">
    <source>
        <dbReference type="SAM" id="Phobius"/>
    </source>
</evidence>
<organism evidence="2 3">
    <name type="scientific">Vespula germanica</name>
    <name type="common">German yellow jacket</name>
    <name type="synonym">Paravespula germanica</name>
    <dbReference type="NCBI Taxonomy" id="30212"/>
    <lineage>
        <taxon>Eukaryota</taxon>
        <taxon>Metazoa</taxon>
        <taxon>Ecdysozoa</taxon>
        <taxon>Arthropoda</taxon>
        <taxon>Hexapoda</taxon>
        <taxon>Insecta</taxon>
        <taxon>Pterygota</taxon>
        <taxon>Neoptera</taxon>
        <taxon>Endopterygota</taxon>
        <taxon>Hymenoptera</taxon>
        <taxon>Apocrita</taxon>
        <taxon>Aculeata</taxon>
        <taxon>Vespoidea</taxon>
        <taxon>Vespidae</taxon>
        <taxon>Vespinae</taxon>
        <taxon>Vespula</taxon>
    </lineage>
</organism>
<keyword evidence="1" id="KW-1133">Transmembrane helix</keyword>
<reference evidence="2" key="1">
    <citation type="journal article" date="2020" name="G3 (Bethesda)">
        <title>High-Quality Assemblies for Three Invasive Social Wasps from the &lt;i&gt;Vespula&lt;/i&gt; Genus.</title>
        <authorList>
            <person name="Harrop T.W.R."/>
            <person name="Guhlin J."/>
            <person name="McLaughlin G.M."/>
            <person name="Permina E."/>
            <person name="Stockwell P."/>
            <person name="Gilligan J."/>
            <person name="Le Lec M.F."/>
            <person name="Gruber M.A.M."/>
            <person name="Quinn O."/>
            <person name="Lovegrove M."/>
            <person name="Duncan E.J."/>
            <person name="Remnant E.J."/>
            <person name="Van Eeckhoven J."/>
            <person name="Graham B."/>
            <person name="Knapp R.A."/>
            <person name="Langford K.W."/>
            <person name="Kronenberg Z."/>
            <person name="Press M.O."/>
            <person name="Eacker S.M."/>
            <person name="Wilson-Rankin E.E."/>
            <person name="Purcell J."/>
            <person name="Lester P.J."/>
            <person name="Dearden P.K."/>
        </authorList>
    </citation>
    <scope>NUCLEOTIDE SEQUENCE</scope>
    <source>
        <strain evidence="2">Linc-1</strain>
    </source>
</reference>
<evidence type="ECO:0000313" key="2">
    <source>
        <dbReference type="EMBL" id="KAF7414357.1"/>
    </source>
</evidence>
<evidence type="ECO:0000313" key="3">
    <source>
        <dbReference type="Proteomes" id="UP000617340"/>
    </source>
</evidence>
<sequence length="155" mass="18096">MGSERDINLRSECEQAITRWSRSFSLWLELAGKIDSIHRHRYTFEVHYVAMIPLSALTRTHLDGKEKWKRYKARNDGAKKLLISDYARICWLLSKKLYRVLALNLRFSISRKFFWLFTLISWTVSLGLSIEAMLDRQTCQDCSGIRLDSSSTGSN</sequence>
<dbReference type="Proteomes" id="UP000617340">
    <property type="component" value="Unassembled WGS sequence"/>
</dbReference>
<keyword evidence="1" id="KW-0472">Membrane</keyword>
<dbReference type="AlphaFoldDB" id="A0A834U1X9"/>
<keyword evidence="3" id="KW-1185">Reference proteome</keyword>
<feature type="transmembrane region" description="Helical" evidence="1">
    <location>
        <begin position="113"/>
        <end position="134"/>
    </location>
</feature>
<gene>
    <name evidence="2" type="ORF">HZH68_002846</name>
</gene>
<dbReference type="EMBL" id="JACSDZ010000002">
    <property type="protein sequence ID" value="KAF7414357.1"/>
    <property type="molecule type" value="Genomic_DNA"/>
</dbReference>
<proteinExistence type="predicted"/>
<name>A0A834U1X9_VESGE</name>